<dbReference type="AlphaFoldDB" id="A0A2J6XAH2"/>
<gene>
    <name evidence="3" type="ORF">C0184_03430</name>
</gene>
<dbReference type="PANTHER" id="PTHR34580:SF1">
    <property type="entry name" value="PROTEIN PAFC"/>
    <property type="match status" value="1"/>
</dbReference>
<evidence type="ECO:0000259" key="1">
    <source>
        <dbReference type="Pfam" id="PF13280"/>
    </source>
</evidence>
<dbReference type="InterPro" id="IPR057727">
    <property type="entry name" value="WCX_dom"/>
</dbReference>
<name>A0A2J6XAH2_9CHLR</name>
<sequence length="342" mass="40000">MGKGRGLARAERLTEMKRLYVQRAFSDAEMAERLGVDRTTAYRDRIALEQDYPFVEDPPGRYRIDRNRLLSEIRLNPHEALFLYLPARRLLRQTHFANRHVVNAVEKLAACLQQPMTEKLLRLSHEVLHQQNYPERIGVLEQITMAWIDRKKVRITYRALRAKRPLIHTICPYLIEPALWSDSVYVIAYSDVARDIVPFKLERIEDVVTTLEYFDFPDNFDEQQLLRRTWGIWISDSEPVTVKLRFLSGEATRRVQETVWHPSQQITLLPDGGCEWQSQVADWREILPWVRGWGASVEVIEPRDLRETLMSEAKALAERYGWYVSSQPAGTASTTLRDFFGE</sequence>
<dbReference type="InterPro" id="IPR051534">
    <property type="entry name" value="CBASS_pafABC_assoc_protein"/>
</dbReference>
<comment type="caution">
    <text evidence="3">The sequence shown here is derived from an EMBL/GenBank/DDBJ whole genome shotgun (WGS) entry which is preliminary data.</text>
</comment>
<dbReference type="Pfam" id="PF25583">
    <property type="entry name" value="WCX"/>
    <property type="match status" value="1"/>
</dbReference>
<dbReference type="Pfam" id="PF13280">
    <property type="entry name" value="WYL"/>
    <property type="match status" value="1"/>
</dbReference>
<dbReference type="EMBL" id="PNIQ01000228">
    <property type="protein sequence ID" value="PMP84576.1"/>
    <property type="molecule type" value="Genomic_DNA"/>
</dbReference>
<evidence type="ECO:0000259" key="2">
    <source>
        <dbReference type="Pfam" id="PF25583"/>
    </source>
</evidence>
<feature type="domain" description="WCX" evidence="2">
    <location>
        <begin position="238"/>
        <end position="317"/>
    </location>
</feature>
<dbReference type="Proteomes" id="UP000243376">
    <property type="component" value="Unassembled WGS sequence"/>
</dbReference>
<dbReference type="PANTHER" id="PTHR34580">
    <property type="match status" value="1"/>
</dbReference>
<feature type="domain" description="WYL" evidence="1">
    <location>
        <begin position="139"/>
        <end position="207"/>
    </location>
</feature>
<evidence type="ECO:0000313" key="3">
    <source>
        <dbReference type="EMBL" id="PMP84576.1"/>
    </source>
</evidence>
<organism evidence="3 4">
    <name type="scientific">Chloroflexus aggregans</name>
    <dbReference type="NCBI Taxonomy" id="152260"/>
    <lineage>
        <taxon>Bacteria</taxon>
        <taxon>Bacillati</taxon>
        <taxon>Chloroflexota</taxon>
        <taxon>Chloroflexia</taxon>
        <taxon>Chloroflexales</taxon>
        <taxon>Chloroflexineae</taxon>
        <taxon>Chloroflexaceae</taxon>
        <taxon>Chloroflexus</taxon>
    </lineage>
</organism>
<dbReference type="PROSITE" id="PS52050">
    <property type="entry name" value="WYL"/>
    <property type="match status" value="1"/>
</dbReference>
<accession>A0A2J6XAH2</accession>
<evidence type="ECO:0000313" key="4">
    <source>
        <dbReference type="Proteomes" id="UP000243376"/>
    </source>
</evidence>
<dbReference type="InterPro" id="IPR026881">
    <property type="entry name" value="WYL_dom"/>
</dbReference>
<protein>
    <submittedName>
        <fullName evidence="3">WYL domain-containing protein</fullName>
    </submittedName>
</protein>
<reference evidence="3 4" key="1">
    <citation type="submission" date="2018-01" db="EMBL/GenBank/DDBJ databases">
        <title>Metagenomic assembled genomes from two thermal pools in the Uzon Caldera, Kamchatka, Russia.</title>
        <authorList>
            <person name="Wilkins L."/>
            <person name="Ettinger C."/>
        </authorList>
    </citation>
    <scope>NUCLEOTIDE SEQUENCE [LARGE SCALE GENOMIC DNA]</scope>
    <source>
        <strain evidence="3">ZAV-02</strain>
    </source>
</reference>
<proteinExistence type="predicted"/>